<gene>
    <name evidence="1" type="ORF">E5336_10665</name>
</gene>
<dbReference type="Proteomes" id="UP000308836">
    <property type="component" value="Unassembled WGS sequence"/>
</dbReference>
<dbReference type="EMBL" id="SRYG01000025">
    <property type="protein sequence ID" value="TGY65009.1"/>
    <property type="molecule type" value="Genomic_DNA"/>
</dbReference>
<sequence length="177" mass="20818">MDKRAIKSKNAIIATFLALIKTKPVERLTVKELCEKARINKSTFYAHYHDLQDLSAQLEAELVYEILHSLPRNDLYSLKTSELFAVDLYQALIRYEPQIELLFPNQKKELLASRLDRAVKTYVWNKYPHLRNRVETEILLTYQIQGAYYTFLNSRNEDQTIVQEVIGRIARALHTLY</sequence>
<accession>A0AC61R4V5</accession>
<keyword evidence="2" id="KW-1185">Reference proteome</keyword>
<organism evidence="1 2">
    <name type="scientific">Dubosiella muris</name>
    <dbReference type="NCBI Taxonomy" id="3038133"/>
    <lineage>
        <taxon>Bacteria</taxon>
        <taxon>Bacillati</taxon>
        <taxon>Bacillota</taxon>
        <taxon>Erysipelotrichia</taxon>
        <taxon>Erysipelotrichales</taxon>
        <taxon>Erysipelotrichaceae</taxon>
        <taxon>Dubosiella</taxon>
    </lineage>
</organism>
<reference evidence="1" key="1">
    <citation type="submission" date="2019-04" db="EMBL/GenBank/DDBJ databases">
        <title>Microbes associate with the intestines of laboratory mice.</title>
        <authorList>
            <person name="Navarre W."/>
            <person name="Wong E."/>
            <person name="Huang K."/>
            <person name="Tropini C."/>
            <person name="Ng K."/>
            <person name="Yu B."/>
        </authorList>
    </citation>
    <scope>NUCLEOTIDE SEQUENCE</scope>
    <source>
        <strain evidence="1">NM09_H32</strain>
    </source>
</reference>
<comment type="caution">
    <text evidence="1">The sequence shown here is derived from an EMBL/GenBank/DDBJ whole genome shotgun (WGS) entry which is preliminary data.</text>
</comment>
<name>A0AC61R4V5_9FIRM</name>
<protein>
    <submittedName>
        <fullName evidence="1">TetR/AcrR family transcriptional regulator</fullName>
    </submittedName>
</protein>
<evidence type="ECO:0000313" key="2">
    <source>
        <dbReference type="Proteomes" id="UP000308836"/>
    </source>
</evidence>
<proteinExistence type="predicted"/>
<evidence type="ECO:0000313" key="1">
    <source>
        <dbReference type="EMBL" id="TGY65009.1"/>
    </source>
</evidence>